<keyword evidence="4" id="KW-0547">Nucleotide-binding</keyword>
<name>A0A382N343_9ZZZZ</name>
<evidence type="ECO:0000256" key="5">
    <source>
        <dbReference type="ARBA" id="ARBA00022840"/>
    </source>
</evidence>
<feature type="non-terminal residue" evidence="8">
    <location>
        <position position="257"/>
    </location>
</feature>
<comment type="similarity">
    <text evidence="2">Belongs to the PhoH family.</text>
</comment>
<dbReference type="Pfam" id="PF02562">
    <property type="entry name" value="PhoH"/>
    <property type="match status" value="1"/>
</dbReference>
<dbReference type="Gene3D" id="3.40.50.300">
    <property type="entry name" value="P-loop containing nucleotide triphosphate hydrolases"/>
    <property type="match status" value="1"/>
</dbReference>
<dbReference type="SUPFAM" id="SSF52540">
    <property type="entry name" value="P-loop containing nucleoside triphosphate hydrolases"/>
    <property type="match status" value="1"/>
</dbReference>
<evidence type="ECO:0000259" key="7">
    <source>
        <dbReference type="Pfam" id="PF02562"/>
    </source>
</evidence>
<dbReference type="FunFam" id="3.40.50.300:FF:000013">
    <property type="entry name" value="PhoH family ATPase"/>
    <property type="match status" value="1"/>
</dbReference>
<evidence type="ECO:0000313" key="8">
    <source>
        <dbReference type="EMBL" id="SVC55604.1"/>
    </source>
</evidence>
<organism evidence="8">
    <name type="scientific">marine metagenome</name>
    <dbReference type="NCBI Taxonomy" id="408172"/>
    <lineage>
        <taxon>unclassified sequences</taxon>
        <taxon>metagenomes</taxon>
        <taxon>ecological metagenomes</taxon>
    </lineage>
</organism>
<evidence type="ECO:0000256" key="4">
    <source>
        <dbReference type="ARBA" id="ARBA00022741"/>
    </source>
</evidence>
<feature type="domain" description="PhoH-like protein" evidence="7">
    <location>
        <begin position="92"/>
        <end position="257"/>
    </location>
</feature>
<proteinExistence type="inferred from homology"/>
<keyword evidence="5" id="KW-0067">ATP-binding</keyword>
<accession>A0A382N343</accession>
<evidence type="ECO:0000256" key="3">
    <source>
        <dbReference type="ARBA" id="ARBA00022490"/>
    </source>
</evidence>
<dbReference type="PANTHER" id="PTHR30473">
    <property type="entry name" value="PROTEIN PHOH"/>
    <property type="match status" value="1"/>
</dbReference>
<evidence type="ECO:0000256" key="2">
    <source>
        <dbReference type="ARBA" id="ARBA00010393"/>
    </source>
</evidence>
<dbReference type="PANTHER" id="PTHR30473:SF1">
    <property type="entry name" value="PHOH-LIKE PROTEIN"/>
    <property type="match status" value="1"/>
</dbReference>
<keyword evidence="3" id="KW-0963">Cytoplasm</keyword>
<gene>
    <name evidence="8" type="ORF">METZ01_LOCUS308458</name>
</gene>
<evidence type="ECO:0000256" key="1">
    <source>
        <dbReference type="ARBA" id="ARBA00004496"/>
    </source>
</evidence>
<dbReference type="AlphaFoldDB" id="A0A382N343"/>
<dbReference type="InterPro" id="IPR003714">
    <property type="entry name" value="PhoH"/>
</dbReference>
<dbReference type="GO" id="GO:0005524">
    <property type="term" value="F:ATP binding"/>
    <property type="evidence" value="ECO:0007669"/>
    <property type="project" value="UniProtKB-KW"/>
</dbReference>
<dbReference type="EMBL" id="UINC01097685">
    <property type="protein sequence ID" value="SVC55604.1"/>
    <property type="molecule type" value="Genomic_DNA"/>
</dbReference>
<dbReference type="GO" id="GO:0005829">
    <property type="term" value="C:cytosol"/>
    <property type="evidence" value="ECO:0007669"/>
    <property type="project" value="TreeGrafter"/>
</dbReference>
<protein>
    <recommendedName>
        <fullName evidence="6">PhoH-like protein</fullName>
    </recommendedName>
</protein>
<evidence type="ECO:0000256" key="6">
    <source>
        <dbReference type="ARBA" id="ARBA00039970"/>
    </source>
</evidence>
<dbReference type="InterPro" id="IPR027417">
    <property type="entry name" value="P-loop_NTPase"/>
</dbReference>
<comment type="subcellular location">
    <subcellularLocation>
        <location evidence="1">Cytoplasm</location>
    </subcellularLocation>
</comment>
<reference evidence="8" key="1">
    <citation type="submission" date="2018-05" db="EMBL/GenBank/DDBJ databases">
        <authorList>
            <person name="Lanie J.A."/>
            <person name="Ng W.-L."/>
            <person name="Kazmierczak K.M."/>
            <person name="Andrzejewski T.M."/>
            <person name="Davidsen T.M."/>
            <person name="Wayne K.J."/>
            <person name="Tettelin H."/>
            <person name="Glass J.I."/>
            <person name="Rusch D."/>
            <person name="Podicherti R."/>
            <person name="Tsui H.-C.T."/>
            <person name="Winkler M.E."/>
        </authorList>
    </citation>
    <scope>NUCLEOTIDE SEQUENCE</scope>
</reference>
<sequence length="257" mass="29134">MEIFGIENENISYFESALPLKIFQKGNQLNIQGEKKYRNVLRNAILKTIHEIKFNKNLREKNLIQENLKMQLSKNSENINNFTITKTSKCDVIGKSKRQNDYLEILQRKQIIFAIGPAGTGKTFLAVAAAVSQLLENKFDRIILSRPAVEAGEKLGFLPGDLKEKVDPYLRPLYDSLYDLMPSEIALRKIQSAEIEIAPLAFMRGRTLNNSFVILDEAQNATYNQIKMFLTRCGKNSRMIVTGDPSQIDLSKLSDSG</sequence>
<dbReference type="InterPro" id="IPR051451">
    <property type="entry name" value="PhoH2-like"/>
</dbReference>